<proteinExistence type="predicted"/>
<protein>
    <submittedName>
        <fullName evidence="1">Uncharacterized protein</fullName>
    </submittedName>
</protein>
<evidence type="ECO:0000313" key="1">
    <source>
        <dbReference type="EMBL" id="SUQ27508.1"/>
    </source>
</evidence>
<name>A0AAX2LW87_VIBFL</name>
<dbReference type="EMBL" id="UHIP01000002">
    <property type="protein sequence ID" value="SUQ27508.1"/>
    <property type="molecule type" value="Genomic_DNA"/>
</dbReference>
<sequence>MMIVLVIDSVIKTMTLSNAVDKPIPTNAAVKCPPIKGHVFPIGLLGITKMIVTEAPIDAINKGVAEVVCP</sequence>
<dbReference type="AlphaFoldDB" id="A0AAX2LW87"/>
<organism evidence="1 2">
    <name type="scientific">Vibrio fluvialis</name>
    <dbReference type="NCBI Taxonomy" id="676"/>
    <lineage>
        <taxon>Bacteria</taxon>
        <taxon>Pseudomonadati</taxon>
        <taxon>Pseudomonadota</taxon>
        <taxon>Gammaproteobacteria</taxon>
        <taxon>Vibrionales</taxon>
        <taxon>Vibrionaceae</taxon>
        <taxon>Vibrio</taxon>
    </lineage>
</organism>
<evidence type="ECO:0000313" key="2">
    <source>
        <dbReference type="Proteomes" id="UP000254626"/>
    </source>
</evidence>
<comment type="caution">
    <text evidence="1">The sequence shown here is derived from an EMBL/GenBank/DDBJ whole genome shotgun (WGS) entry which is preliminary data.</text>
</comment>
<reference evidence="1 2" key="1">
    <citation type="submission" date="2018-06" db="EMBL/GenBank/DDBJ databases">
        <authorList>
            <consortium name="Pathogen Informatics"/>
            <person name="Doyle S."/>
        </authorList>
    </citation>
    <scope>NUCLEOTIDE SEQUENCE [LARGE SCALE GENOMIC DNA]</scope>
    <source>
        <strain evidence="1 2">NCTC11327</strain>
    </source>
</reference>
<dbReference type="Proteomes" id="UP000254626">
    <property type="component" value="Unassembled WGS sequence"/>
</dbReference>
<gene>
    <name evidence="1" type="ORF">NCTC11327_04383</name>
</gene>
<accession>A0AAX2LW87</accession>